<evidence type="ECO:0000256" key="2">
    <source>
        <dbReference type="ARBA" id="ARBA00006386"/>
    </source>
</evidence>
<feature type="compositionally biased region" description="Basic and acidic residues" evidence="7">
    <location>
        <begin position="188"/>
        <end position="209"/>
    </location>
</feature>
<sequence length="352" mass="38857">MRTPITALAAAGAAAAALLIARRDLHLAPDGLNAFKTAFAGIILEAVPFVLLGVLFSALLQVFVTDRQIRRLTPRHPAAAILFGSLLGLLFPICECGMVPVVRRLIRKGMPAYIGMVYIIAGPIINPVVYYSTYTAFRSLPAMAYTRIGLAFAVSIAAGIVLYRTIRHDPLRNHPYDDSRHHHHDHSHHHDHDHHDHGHSHRYDHDHHDHDHPATLRGRIASVISHASDEFFDMGKYLIIGAALAAFVQTGVERNLLEQLSAHSLFTHLFMMGLAFLLSLCSTSDAFVAASFQDIFDKGALLAFLVFGPMMDMKSALMLYSVFRARIVLGLIALTGVFVLAGSWLAETLFFR</sequence>
<accession>A0A0D5NR72</accession>
<keyword evidence="6 8" id="KW-0472">Membrane</keyword>
<dbReference type="PANTHER" id="PTHR34184">
    <property type="entry name" value="UPF0718 PROTEIN YCGR"/>
    <property type="match status" value="1"/>
</dbReference>
<evidence type="ECO:0000256" key="4">
    <source>
        <dbReference type="ARBA" id="ARBA00022692"/>
    </source>
</evidence>
<reference evidence="9 10" key="1">
    <citation type="journal article" date="2015" name="J. Biotechnol.">
        <title>Complete genome sequence of Paenibacillus beijingensis 7188(T) (=DSM 24997(T)), a novel rhizobacterium from jujube garden soil.</title>
        <authorList>
            <person name="Kwak Y."/>
            <person name="Shin J.H."/>
        </authorList>
    </citation>
    <scope>NUCLEOTIDE SEQUENCE [LARGE SCALE GENOMIC DNA]</scope>
    <source>
        <strain evidence="9 10">DSM 24997</strain>
    </source>
</reference>
<keyword evidence="5 8" id="KW-1133">Transmembrane helix</keyword>
<feature type="transmembrane region" description="Helical" evidence="8">
    <location>
        <begin position="113"/>
        <end position="132"/>
    </location>
</feature>
<evidence type="ECO:0000256" key="8">
    <source>
        <dbReference type="SAM" id="Phobius"/>
    </source>
</evidence>
<dbReference type="InterPro" id="IPR052923">
    <property type="entry name" value="UPF0718"/>
</dbReference>
<feature type="transmembrane region" description="Helical" evidence="8">
    <location>
        <begin position="37"/>
        <end position="64"/>
    </location>
</feature>
<keyword evidence="3" id="KW-1003">Cell membrane</keyword>
<dbReference type="PATRIC" id="fig|1126833.4.peg.3438"/>
<dbReference type="PANTHER" id="PTHR34184:SF4">
    <property type="entry name" value="UPF0718 PROTEIN YCGR"/>
    <property type="match status" value="1"/>
</dbReference>
<evidence type="ECO:0000313" key="9">
    <source>
        <dbReference type="EMBL" id="AJY77776.1"/>
    </source>
</evidence>
<evidence type="ECO:0000313" key="10">
    <source>
        <dbReference type="Proteomes" id="UP000032633"/>
    </source>
</evidence>
<dbReference type="InterPro" id="IPR005524">
    <property type="entry name" value="DUF318"/>
</dbReference>
<evidence type="ECO:0000256" key="1">
    <source>
        <dbReference type="ARBA" id="ARBA00004651"/>
    </source>
</evidence>
<feature type="region of interest" description="Disordered" evidence="7">
    <location>
        <begin position="174"/>
        <end position="209"/>
    </location>
</feature>
<feature type="transmembrane region" description="Helical" evidence="8">
    <location>
        <begin position="269"/>
        <end position="293"/>
    </location>
</feature>
<gene>
    <name evidence="9" type="ORF">VN24_15710</name>
</gene>
<protein>
    <recommendedName>
        <fullName evidence="11">Permease</fullName>
    </recommendedName>
</protein>
<dbReference type="GO" id="GO:0005886">
    <property type="term" value="C:plasma membrane"/>
    <property type="evidence" value="ECO:0007669"/>
    <property type="project" value="UniProtKB-SubCell"/>
</dbReference>
<keyword evidence="4 8" id="KW-0812">Transmembrane</keyword>
<feature type="transmembrane region" description="Helical" evidence="8">
    <location>
        <begin position="76"/>
        <end position="93"/>
    </location>
</feature>
<dbReference type="HOGENOM" id="CLU_039914_2_0_9"/>
<feature type="transmembrane region" description="Helical" evidence="8">
    <location>
        <begin position="237"/>
        <end position="257"/>
    </location>
</feature>
<evidence type="ECO:0000256" key="5">
    <source>
        <dbReference type="ARBA" id="ARBA00022989"/>
    </source>
</evidence>
<evidence type="ECO:0000256" key="7">
    <source>
        <dbReference type="SAM" id="MobiDB-lite"/>
    </source>
</evidence>
<reference evidence="10" key="2">
    <citation type="submission" date="2015-03" db="EMBL/GenBank/DDBJ databases">
        <title>Genome sequence of Paenibacillus beijingensis strain DSM 24997T.</title>
        <authorList>
            <person name="Kwak Y."/>
            <person name="Shin J.-H."/>
        </authorList>
    </citation>
    <scope>NUCLEOTIDE SEQUENCE [LARGE SCALE GENOMIC DNA]</scope>
    <source>
        <strain evidence="10">DSM 24997</strain>
    </source>
</reference>
<dbReference type="EMBL" id="CP011058">
    <property type="protein sequence ID" value="AJY77776.1"/>
    <property type="molecule type" value="Genomic_DNA"/>
</dbReference>
<feature type="transmembrane region" description="Helical" evidence="8">
    <location>
        <begin position="327"/>
        <end position="346"/>
    </location>
</feature>
<dbReference type="AlphaFoldDB" id="A0A0D5NR72"/>
<feature type="transmembrane region" description="Helical" evidence="8">
    <location>
        <begin position="299"/>
        <end position="320"/>
    </location>
</feature>
<dbReference type="Proteomes" id="UP000032633">
    <property type="component" value="Chromosome"/>
</dbReference>
<proteinExistence type="inferred from homology"/>
<dbReference type="Pfam" id="PF03773">
    <property type="entry name" value="ArsP_1"/>
    <property type="match status" value="1"/>
</dbReference>
<dbReference type="STRING" id="1126833.VN24_15710"/>
<comment type="subcellular location">
    <subcellularLocation>
        <location evidence="1">Cell membrane</location>
        <topology evidence="1">Multi-pass membrane protein</topology>
    </subcellularLocation>
</comment>
<keyword evidence="10" id="KW-1185">Reference proteome</keyword>
<organism evidence="9 10">
    <name type="scientific">Paenibacillus beijingensis</name>
    <dbReference type="NCBI Taxonomy" id="1126833"/>
    <lineage>
        <taxon>Bacteria</taxon>
        <taxon>Bacillati</taxon>
        <taxon>Bacillota</taxon>
        <taxon>Bacilli</taxon>
        <taxon>Bacillales</taxon>
        <taxon>Paenibacillaceae</taxon>
        <taxon>Paenibacillus</taxon>
    </lineage>
</organism>
<name>A0A0D5NR72_9BACL</name>
<dbReference type="KEGG" id="pbj:VN24_15710"/>
<feature type="transmembrane region" description="Helical" evidence="8">
    <location>
        <begin position="144"/>
        <end position="166"/>
    </location>
</feature>
<evidence type="ECO:0000256" key="3">
    <source>
        <dbReference type="ARBA" id="ARBA00022475"/>
    </source>
</evidence>
<evidence type="ECO:0008006" key="11">
    <source>
        <dbReference type="Google" id="ProtNLM"/>
    </source>
</evidence>
<comment type="similarity">
    <text evidence="2">Belongs to the UPF0718 family.</text>
</comment>
<evidence type="ECO:0000256" key="6">
    <source>
        <dbReference type="ARBA" id="ARBA00023136"/>
    </source>
</evidence>